<protein>
    <recommendedName>
        <fullName evidence="4">Lipoprotein</fullName>
    </recommendedName>
</protein>
<dbReference type="Proteomes" id="UP001155057">
    <property type="component" value="Unassembled WGS sequence"/>
</dbReference>
<proteinExistence type="predicted"/>
<dbReference type="PROSITE" id="PS51257">
    <property type="entry name" value="PROKAR_LIPOPROTEIN"/>
    <property type="match status" value="1"/>
</dbReference>
<keyword evidence="1" id="KW-0732">Signal</keyword>
<dbReference type="EMBL" id="JANUAE010000003">
    <property type="protein sequence ID" value="MCS3709471.1"/>
    <property type="molecule type" value="Genomic_DNA"/>
</dbReference>
<evidence type="ECO:0000256" key="1">
    <source>
        <dbReference type="SAM" id="SignalP"/>
    </source>
</evidence>
<reference evidence="2" key="1">
    <citation type="submission" date="2022-08" db="EMBL/GenBank/DDBJ databases">
        <title>Genomic Encyclopedia of Type Strains, Phase V (KMG-V): Genome sequencing to study the core and pangenomes of soil and plant-associated prokaryotes.</title>
        <authorList>
            <person name="Whitman W."/>
        </authorList>
    </citation>
    <scope>NUCLEOTIDE SEQUENCE</scope>
    <source>
        <strain evidence="2">SP3049</strain>
    </source>
</reference>
<feature type="signal peptide" evidence="1">
    <location>
        <begin position="1"/>
        <end position="15"/>
    </location>
</feature>
<sequence length="146" mass="14217">MLRCAAILLGGALLAACGTGETETSATGAEETRGTPVDATAALPASAVAAEAGVYEGRPVTVDGRIAAVGSTGCEVTLTTGSRPLVVAAPRTEADGCAWTVPGAAQGFAVAAGTLRIADDTLRLTANGVRVTPVRISDAGPSGPSP</sequence>
<gene>
    <name evidence="2" type="ORF">GGP61_001074</name>
</gene>
<evidence type="ECO:0000313" key="3">
    <source>
        <dbReference type="Proteomes" id="UP001155057"/>
    </source>
</evidence>
<name>A0A9X2Q1E5_9BACT</name>
<evidence type="ECO:0008006" key="4">
    <source>
        <dbReference type="Google" id="ProtNLM"/>
    </source>
</evidence>
<feature type="chain" id="PRO_5040831596" description="Lipoprotein" evidence="1">
    <location>
        <begin position="16"/>
        <end position="146"/>
    </location>
</feature>
<accession>A0A9X2Q1E5</accession>
<organism evidence="2 3">
    <name type="scientific">Salinibacter ruber</name>
    <dbReference type="NCBI Taxonomy" id="146919"/>
    <lineage>
        <taxon>Bacteria</taxon>
        <taxon>Pseudomonadati</taxon>
        <taxon>Rhodothermota</taxon>
        <taxon>Rhodothermia</taxon>
        <taxon>Rhodothermales</taxon>
        <taxon>Salinibacteraceae</taxon>
        <taxon>Salinibacter</taxon>
    </lineage>
</organism>
<dbReference type="AlphaFoldDB" id="A0A9X2Q1E5"/>
<comment type="caution">
    <text evidence="2">The sequence shown here is derived from an EMBL/GenBank/DDBJ whole genome shotgun (WGS) entry which is preliminary data.</text>
</comment>
<dbReference type="RefSeq" id="WP_259047623.1">
    <property type="nucleotide sequence ID" value="NZ_JANTZG010000001.1"/>
</dbReference>
<evidence type="ECO:0000313" key="2">
    <source>
        <dbReference type="EMBL" id="MCS3709471.1"/>
    </source>
</evidence>